<dbReference type="PANTHER" id="PTHR44858">
    <property type="entry name" value="TETRATRICOPEPTIDE REPEAT PROTEIN 6"/>
    <property type="match status" value="1"/>
</dbReference>
<reference evidence="3" key="1">
    <citation type="submission" date="2015-10" db="EMBL/GenBank/DDBJ databases">
        <authorList>
            <person name="Gilbert D.G."/>
        </authorList>
    </citation>
    <scope>NUCLEOTIDE SEQUENCE</scope>
</reference>
<proteinExistence type="predicted"/>
<dbReference type="PROSITE" id="PS50293">
    <property type="entry name" value="TPR_REGION"/>
    <property type="match status" value="1"/>
</dbReference>
<dbReference type="Gene3D" id="1.25.40.10">
    <property type="entry name" value="Tetratricopeptide repeat domain"/>
    <property type="match status" value="1"/>
</dbReference>
<dbReference type="InterPro" id="IPR050498">
    <property type="entry name" value="Ycf3"/>
</dbReference>
<evidence type="ECO:0000256" key="1">
    <source>
        <dbReference type="ARBA" id="ARBA00022737"/>
    </source>
</evidence>
<dbReference type="Pfam" id="PF13181">
    <property type="entry name" value="TPR_8"/>
    <property type="match status" value="1"/>
</dbReference>
<dbReference type="AlphaFoldDB" id="A0A160U157"/>
<dbReference type="Pfam" id="PF13424">
    <property type="entry name" value="TPR_12"/>
    <property type="match status" value="1"/>
</dbReference>
<dbReference type="SUPFAM" id="SSF48452">
    <property type="entry name" value="TPR-like"/>
    <property type="match status" value="1"/>
</dbReference>
<accession>A0A160U157</accession>
<keyword evidence="2" id="KW-0802">TPR repeat</keyword>
<dbReference type="PANTHER" id="PTHR44858:SF1">
    <property type="entry name" value="UDP-N-ACETYLGLUCOSAMINE--PEPTIDE N-ACETYLGLUCOSAMINYLTRANSFERASE SPINDLY-RELATED"/>
    <property type="match status" value="1"/>
</dbReference>
<dbReference type="InterPro" id="IPR011990">
    <property type="entry name" value="TPR-like_helical_dom_sf"/>
</dbReference>
<keyword evidence="1" id="KW-0677">Repeat</keyword>
<dbReference type="InterPro" id="IPR019734">
    <property type="entry name" value="TPR_rpt"/>
</dbReference>
<name>A0A160U157_9ZZZZ</name>
<dbReference type="EMBL" id="CZQD01000017">
    <property type="protein sequence ID" value="CUS56039.1"/>
    <property type="molecule type" value="Genomic_DNA"/>
</dbReference>
<gene>
    <name evidence="3" type="ORF">MGWOODY_Hyp42</name>
</gene>
<sequence length="184" mass="20412">MKNSILTAFLLLGLGVGPANAQVLVLGGGIAEDCYEAAKFGSVSPREGAEICTRAIQHEAMKLSNRAATYTNRGVLYMRAGLYEKALSDYEKSKRISPDTGETYLNEGAAYIFIEAYDKALQSLDQAIAYGSNDLHAAYYNRALAKEKLDDVEGAYYDFRRALELKPDWELAEWQLSRFEVSTN</sequence>
<protein>
    <submittedName>
        <fullName evidence="3">TPR domain protein</fullName>
    </submittedName>
</protein>
<dbReference type="PROSITE" id="PS50005">
    <property type="entry name" value="TPR"/>
    <property type="match status" value="3"/>
</dbReference>
<dbReference type="SMART" id="SM00028">
    <property type="entry name" value="TPR"/>
    <property type="match status" value="3"/>
</dbReference>
<evidence type="ECO:0000256" key="2">
    <source>
        <dbReference type="ARBA" id="ARBA00022803"/>
    </source>
</evidence>
<organism evidence="3">
    <name type="scientific">hydrothermal vent metagenome</name>
    <dbReference type="NCBI Taxonomy" id="652676"/>
    <lineage>
        <taxon>unclassified sequences</taxon>
        <taxon>metagenomes</taxon>
        <taxon>ecological metagenomes</taxon>
    </lineage>
</organism>
<evidence type="ECO:0000313" key="3">
    <source>
        <dbReference type="EMBL" id="CUS56039.1"/>
    </source>
</evidence>